<dbReference type="Proteomes" id="UP000238823">
    <property type="component" value="Unassembled WGS sequence"/>
</dbReference>
<dbReference type="AlphaFoldDB" id="A0A2S9XTM3"/>
<feature type="site" description="Important for catalytic activity" evidence="7">
    <location>
        <position position="222"/>
    </location>
</feature>
<dbReference type="GO" id="GO:0008311">
    <property type="term" value="F:double-stranded DNA 3'-5' DNA exonuclease activity"/>
    <property type="evidence" value="ECO:0007669"/>
    <property type="project" value="UniProtKB-EC"/>
</dbReference>
<evidence type="ECO:0000256" key="7">
    <source>
        <dbReference type="PIRSR" id="PIRSR604808-3"/>
    </source>
</evidence>
<comment type="caution">
    <text evidence="9">The sequence shown here is derived from an EMBL/GenBank/DDBJ whole genome shotgun (WGS) entry which is preliminary data.</text>
</comment>
<evidence type="ECO:0000256" key="6">
    <source>
        <dbReference type="PIRSR" id="PIRSR604808-2"/>
    </source>
</evidence>
<feature type="binding site" evidence="6">
    <location>
        <position position="151"/>
    </location>
    <ligand>
        <name>Mg(2+)</name>
        <dbReference type="ChEBI" id="CHEBI:18420"/>
        <label>1</label>
    </ligand>
</feature>
<keyword evidence="2 6" id="KW-0479">Metal-binding</keyword>
<reference evidence="9 10" key="1">
    <citation type="submission" date="2018-03" db="EMBL/GenBank/DDBJ databases">
        <title>Draft Genome Sequences of the Obligatory Marine Myxobacteria Enhygromyxa salina SWB007.</title>
        <authorList>
            <person name="Poehlein A."/>
            <person name="Moghaddam J.A."/>
            <person name="Harms H."/>
            <person name="Alanjari M."/>
            <person name="Koenig G.M."/>
            <person name="Daniel R."/>
            <person name="Schaeberle T.F."/>
        </authorList>
    </citation>
    <scope>NUCLEOTIDE SEQUENCE [LARGE SCALE GENOMIC DNA]</scope>
    <source>
        <strain evidence="9 10">SWB007</strain>
    </source>
</reference>
<evidence type="ECO:0000256" key="3">
    <source>
        <dbReference type="ARBA" id="ARBA00022801"/>
    </source>
</evidence>
<feature type="active site" evidence="5">
    <location>
        <position position="110"/>
    </location>
</feature>
<dbReference type="NCBIfam" id="TIGR00195">
    <property type="entry name" value="exoDNase_III"/>
    <property type="match status" value="1"/>
</dbReference>
<proteinExistence type="inferred from homology"/>
<dbReference type="OrthoDB" id="9803914at2"/>
<sequence>MSAPFSLMTWNVNSIRARLDNVLTYLDEHQPDVACLQETKVEDQLFPRVPFMELGYQVALNGTKGYAGVATLTKRAKPEDVQLGFAEGKPDKHRRILACTFAGVRIYNLYVPNGTALGTDAFTYKLEWLERLRVELATRFSAGDSVILCGDFNVARDERDVWSVEAMAGCTHFTPEEHAALDGFEQLGLRDCFRKHDQAAGRFTWFDYRDGCWEKKHGLRIDYVYASAPMYERCAEVVHDWEPREWDTPSDHVPVTAKFS</sequence>
<dbReference type="Gene3D" id="3.60.10.10">
    <property type="entry name" value="Endonuclease/exonuclease/phosphatase"/>
    <property type="match status" value="1"/>
</dbReference>
<keyword evidence="3 9" id="KW-0378">Hydrolase</keyword>
<dbReference type="RefSeq" id="WP_106093802.1">
    <property type="nucleotide sequence ID" value="NZ_PVNL01000135.1"/>
</dbReference>
<dbReference type="InterPro" id="IPR037493">
    <property type="entry name" value="ExoIII-like"/>
</dbReference>
<dbReference type="InterPro" id="IPR005135">
    <property type="entry name" value="Endo/exonuclease/phosphatase"/>
</dbReference>
<gene>
    <name evidence="9" type="primary">xthA</name>
    <name evidence="9" type="ORF">ENSA7_69980</name>
</gene>
<dbReference type="PROSITE" id="PS51435">
    <property type="entry name" value="AP_NUCLEASE_F1_4"/>
    <property type="match status" value="1"/>
</dbReference>
<dbReference type="Pfam" id="PF03372">
    <property type="entry name" value="Exo_endo_phos"/>
    <property type="match status" value="1"/>
</dbReference>
<feature type="binding site" evidence="6">
    <location>
        <position position="251"/>
    </location>
    <ligand>
        <name>Mg(2+)</name>
        <dbReference type="ChEBI" id="CHEBI:18420"/>
        <label>1</label>
    </ligand>
</feature>
<dbReference type="NCBIfam" id="TIGR00633">
    <property type="entry name" value="xth"/>
    <property type="match status" value="1"/>
</dbReference>
<dbReference type="PANTHER" id="PTHR43250">
    <property type="entry name" value="EXODEOXYRIBONUCLEASE III"/>
    <property type="match status" value="1"/>
</dbReference>
<dbReference type="InterPro" id="IPR004808">
    <property type="entry name" value="AP_endonuc_1"/>
</dbReference>
<dbReference type="GO" id="GO:0006281">
    <property type="term" value="P:DNA repair"/>
    <property type="evidence" value="ECO:0007669"/>
    <property type="project" value="InterPro"/>
</dbReference>
<dbReference type="GO" id="GO:0046872">
    <property type="term" value="F:metal ion binding"/>
    <property type="evidence" value="ECO:0007669"/>
    <property type="project" value="UniProtKB-KW"/>
</dbReference>
<keyword evidence="6" id="KW-0464">Manganese</keyword>
<evidence type="ECO:0000313" key="9">
    <source>
        <dbReference type="EMBL" id="PRP96184.1"/>
    </source>
</evidence>
<feature type="site" description="Interaction with DNA substrate" evidence="7">
    <location>
        <position position="252"/>
    </location>
</feature>
<name>A0A2S9XTM3_9BACT</name>
<dbReference type="PANTHER" id="PTHR43250:SF2">
    <property type="entry name" value="EXODEOXYRIBONUCLEASE III"/>
    <property type="match status" value="1"/>
</dbReference>
<feature type="binding site" evidence="6">
    <location>
        <position position="153"/>
    </location>
    <ligand>
        <name>Mg(2+)</name>
        <dbReference type="ChEBI" id="CHEBI:18420"/>
        <label>1</label>
    </ligand>
</feature>
<evidence type="ECO:0000256" key="5">
    <source>
        <dbReference type="PIRSR" id="PIRSR604808-1"/>
    </source>
</evidence>
<dbReference type="EMBL" id="PVNL01000135">
    <property type="protein sequence ID" value="PRP96184.1"/>
    <property type="molecule type" value="Genomic_DNA"/>
</dbReference>
<feature type="active site" description="Proton acceptor" evidence="5">
    <location>
        <position position="252"/>
    </location>
</feature>
<feature type="site" description="Transition state stabilizer" evidence="7">
    <location>
        <position position="153"/>
    </location>
</feature>
<protein>
    <submittedName>
        <fullName evidence="9">Exodeoxyribonuclease III</fullName>
        <ecNumber evidence="9">3.1.11.2</ecNumber>
    </submittedName>
</protein>
<dbReference type="InterPro" id="IPR036691">
    <property type="entry name" value="Endo/exonu/phosph_ase_sf"/>
</dbReference>
<evidence type="ECO:0000256" key="4">
    <source>
        <dbReference type="ARBA" id="ARBA00022842"/>
    </source>
</evidence>
<feature type="binding site" evidence="6">
    <location>
        <position position="38"/>
    </location>
    <ligand>
        <name>Mg(2+)</name>
        <dbReference type="ChEBI" id="CHEBI:18420"/>
        <label>1</label>
    </ligand>
</feature>
<organism evidence="9 10">
    <name type="scientific">Enhygromyxa salina</name>
    <dbReference type="NCBI Taxonomy" id="215803"/>
    <lineage>
        <taxon>Bacteria</taxon>
        <taxon>Pseudomonadati</taxon>
        <taxon>Myxococcota</taxon>
        <taxon>Polyangia</taxon>
        <taxon>Nannocystales</taxon>
        <taxon>Nannocystaceae</taxon>
        <taxon>Enhygromyxa</taxon>
    </lineage>
</organism>
<dbReference type="SUPFAM" id="SSF56219">
    <property type="entry name" value="DNase I-like"/>
    <property type="match status" value="1"/>
</dbReference>
<feature type="binding site" evidence="6">
    <location>
        <position position="11"/>
    </location>
    <ligand>
        <name>Mg(2+)</name>
        <dbReference type="ChEBI" id="CHEBI:18420"/>
        <label>1</label>
    </ligand>
</feature>
<keyword evidence="4 6" id="KW-0460">Magnesium</keyword>
<feature type="active site" description="Proton donor/acceptor" evidence="5">
    <location>
        <position position="151"/>
    </location>
</feature>
<evidence type="ECO:0000313" key="10">
    <source>
        <dbReference type="Proteomes" id="UP000238823"/>
    </source>
</evidence>
<dbReference type="EC" id="3.1.11.2" evidence="9"/>
<comment type="cofactor">
    <cofactor evidence="6">
        <name>Mg(2+)</name>
        <dbReference type="ChEBI" id="CHEBI:18420"/>
    </cofactor>
    <cofactor evidence="6">
        <name>Mn(2+)</name>
        <dbReference type="ChEBI" id="CHEBI:29035"/>
    </cofactor>
    <text evidence="6">Probably binds two magnesium or manganese ions per subunit.</text>
</comment>
<feature type="domain" description="Endonuclease/exonuclease/phosphatase" evidence="8">
    <location>
        <begin position="8"/>
        <end position="252"/>
    </location>
</feature>
<evidence type="ECO:0000256" key="2">
    <source>
        <dbReference type="ARBA" id="ARBA00022723"/>
    </source>
</evidence>
<evidence type="ECO:0000259" key="8">
    <source>
        <dbReference type="Pfam" id="PF03372"/>
    </source>
</evidence>
<evidence type="ECO:0000256" key="1">
    <source>
        <dbReference type="ARBA" id="ARBA00007092"/>
    </source>
</evidence>
<comment type="similarity">
    <text evidence="1">Belongs to the DNA repair enzymes AP/ExoA family.</text>
</comment>
<accession>A0A2S9XTM3</accession>
<feature type="binding site" evidence="6">
    <location>
        <position position="252"/>
    </location>
    <ligand>
        <name>Mg(2+)</name>
        <dbReference type="ChEBI" id="CHEBI:18420"/>
        <label>1</label>
    </ligand>
</feature>
<dbReference type="CDD" id="cd09086">
    <property type="entry name" value="ExoIII-like_AP-endo"/>
    <property type="match status" value="1"/>
</dbReference>